<accession>A0ABV6UIY8</accession>
<sequence length="352" mass="36630">MAKPRTIVPEKALRTLVSDLFVVSGTSREHADTVADVLVWANLRGVDSHGVSRVPRYLELLESGEAKARPRIQVDRFKSAVAMVDADSAPGPVALTRAMDEAVTMAREAGAAWVAVRGTVHTGAIGYYTERAAQYGMIGLGIVAGVPNMAYPGGSGAAVATSPLSVAVPAGRHPTVLLDMATAVIALGRIAQHKAAGTPLPEGAALAKDGQPTTDPALAAVPLPMGGAKGAGMSLVFELMASGLTANPIVSSFHSDDPEGRKHRQNALLMAIDIAAFTPVEQFRSLVDETVETIKALPKSDPDGRLLLPGERGSRTLDERILKGVPVPDALLAKLVAQAQARKVAVPEGIPH</sequence>
<dbReference type="InterPro" id="IPR043143">
    <property type="entry name" value="Mal/L-sulf/L-lact_DH-like_NADP"/>
</dbReference>
<evidence type="ECO:0000256" key="1">
    <source>
        <dbReference type="ARBA" id="ARBA00006056"/>
    </source>
</evidence>
<dbReference type="PANTHER" id="PTHR11091">
    <property type="entry name" value="OXIDOREDUCTASE-RELATED"/>
    <property type="match status" value="1"/>
</dbReference>
<dbReference type="SUPFAM" id="SSF89733">
    <property type="entry name" value="L-sulfolactate dehydrogenase-like"/>
    <property type="match status" value="1"/>
</dbReference>
<dbReference type="PANTHER" id="PTHR11091:SF0">
    <property type="entry name" value="MALATE DEHYDROGENASE"/>
    <property type="match status" value="1"/>
</dbReference>
<name>A0ABV6UIY8_9ACTN</name>
<reference evidence="3 4" key="1">
    <citation type="submission" date="2024-09" db="EMBL/GenBank/DDBJ databases">
        <authorList>
            <person name="Lee S.D."/>
        </authorList>
    </citation>
    <scope>NUCLEOTIDE SEQUENCE [LARGE SCALE GENOMIC DNA]</scope>
    <source>
        <strain evidence="3 4">N1-5</strain>
    </source>
</reference>
<proteinExistence type="inferred from homology"/>
<comment type="caution">
    <text evidence="3">The sequence shown here is derived from an EMBL/GenBank/DDBJ whole genome shotgun (WGS) entry which is preliminary data.</text>
</comment>
<dbReference type="RefSeq" id="WP_232242472.1">
    <property type="nucleotide sequence ID" value="NZ_JBHEZZ010000004.1"/>
</dbReference>
<dbReference type="InterPro" id="IPR036111">
    <property type="entry name" value="Mal/L-sulfo/L-lacto_DH-like_sf"/>
</dbReference>
<dbReference type="Pfam" id="PF02615">
    <property type="entry name" value="Ldh_2"/>
    <property type="match status" value="1"/>
</dbReference>
<dbReference type="Gene3D" id="3.30.1370.60">
    <property type="entry name" value="Hypothetical oxidoreductase yiak, domain 2"/>
    <property type="match status" value="1"/>
</dbReference>
<dbReference type="InterPro" id="IPR043144">
    <property type="entry name" value="Mal/L-sulf/L-lact_DH-like_ah"/>
</dbReference>
<dbReference type="EMBL" id="JBHEZZ010000004">
    <property type="protein sequence ID" value="MFC1401407.1"/>
    <property type="molecule type" value="Genomic_DNA"/>
</dbReference>
<evidence type="ECO:0000313" key="4">
    <source>
        <dbReference type="Proteomes" id="UP001592528"/>
    </source>
</evidence>
<comment type="similarity">
    <text evidence="1">Belongs to the LDH2/MDH2 oxidoreductase family.</text>
</comment>
<protein>
    <submittedName>
        <fullName evidence="3">Ldh family oxidoreductase</fullName>
    </submittedName>
</protein>
<gene>
    <name evidence="3" type="ORF">ACEZDJ_08915</name>
</gene>
<dbReference type="Proteomes" id="UP001592528">
    <property type="component" value="Unassembled WGS sequence"/>
</dbReference>
<keyword evidence="4" id="KW-1185">Reference proteome</keyword>
<dbReference type="InterPro" id="IPR003767">
    <property type="entry name" value="Malate/L-lactate_DH-like"/>
</dbReference>
<evidence type="ECO:0000313" key="3">
    <source>
        <dbReference type="EMBL" id="MFC1401407.1"/>
    </source>
</evidence>
<evidence type="ECO:0000256" key="2">
    <source>
        <dbReference type="ARBA" id="ARBA00023002"/>
    </source>
</evidence>
<keyword evidence="2" id="KW-0560">Oxidoreductase</keyword>
<organism evidence="3 4">
    <name type="scientific">Streptacidiphilus cavernicola</name>
    <dbReference type="NCBI Taxonomy" id="3342716"/>
    <lineage>
        <taxon>Bacteria</taxon>
        <taxon>Bacillati</taxon>
        <taxon>Actinomycetota</taxon>
        <taxon>Actinomycetes</taxon>
        <taxon>Kitasatosporales</taxon>
        <taxon>Streptomycetaceae</taxon>
        <taxon>Streptacidiphilus</taxon>
    </lineage>
</organism>
<dbReference type="Gene3D" id="1.10.1530.10">
    <property type="match status" value="1"/>
</dbReference>